<comment type="caution">
    <text evidence="1">The sequence shown here is derived from an EMBL/GenBank/DDBJ whole genome shotgun (WGS) entry which is preliminary data.</text>
</comment>
<name>A0A926N8V9_9BACL</name>
<keyword evidence="2" id="KW-1185">Reference proteome</keyword>
<gene>
    <name evidence="1" type="ORF">IC620_01180</name>
</gene>
<accession>A0A926N8V9</accession>
<proteinExistence type="predicted"/>
<sequence length="142" mass="16645">MEQLSVKEISSLLNTRRSIPQKNPKIPHKDWGIAMHAAIVILWGLLIYPDLDPSIKSEKKHRTVSVEQLLFLFRDYFGDKQECMEMLNLLKNHDYIRMKNEDEIESGTGLYVAVDAAKMYTYLRSSVLVRQLNQTLERNRKH</sequence>
<reference evidence="1" key="1">
    <citation type="submission" date="2020-09" db="EMBL/GenBank/DDBJ databases">
        <title>A novel bacterium of genus Hazenella, isolated from South China Sea.</title>
        <authorList>
            <person name="Huang H."/>
            <person name="Mo K."/>
            <person name="Hu Y."/>
        </authorList>
    </citation>
    <scope>NUCLEOTIDE SEQUENCE</scope>
    <source>
        <strain evidence="1">IB182357</strain>
    </source>
</reference>
<dbReference type="AlphaFoldDB" id="A0A926N8V9"/>
<dbReference type="EMBL" id="JACXAH010000002">
    <property type="protein sequence ID" value="MBD1370975.1"/>
    <property type="molecule type" value="Genomic_DNA"/>
</dbReference>
<evidence type="ECO:0000313" key="1">
    <source>
        <dbReference type="EMBL" id="MBD1370975.1"/>
    </source>
</evidence>
<protein>
    <submittedName>
        <fullName evidence="1">Uncharacterized protein</fullName>
    </submittedName>
</protein>
<evidence type="ECO:0000313" key="2">
    <source>
        <dbReference type="Proteomes" id="UP000661691"/>
    </source>
</evidence>
<dbReference type="Proteomes" id="UP000661691">
    <property type="component" value="Unassembled WGS sequence"/>
</dbReference>
<dbReference type="RefSeq" id="WP_191139124.1">
    <property type="nucleotide sequence ID" value="NZ_JACXAG020000002.1"/>
</dbReference>
<organism evidence="1 2">
    <name type="scientific">Polycladospora coralii</name>
    <dbReference type="NCBI Taxonomy" id="2771432"/>
    <lineage>
        <taxon>Bacteria</taxon>
        <taxon>Bacillati</taxon>
        <taxon>Bacillota</taxon>
        <taxon>Bacilli</taxon>
        <taxon>Bacillales</taxon>
        <taxon>Thermoactinomycetaceae</taxon>
        <taxon>Polycladospora</taxon>
    </lineage>
</organism>